<proteinExistence type="predicted"/>
<evidence type="ECO:0000313" key="4">
    <source>
        <dbReference type="Proteomes" id="UP000196560"/>
    </source>
</evidence>
<dbReference type="AlphaFoldDB" id="A0A1Y3U1F0"/>
<dbReference type="Proteomes" id="UP000196560">
    <property type="component" value="Unassembled WGS sequence"/>
</dbReference>
<keyword evidence="4" id="KW-1185">Reference proteome</keyword>
<keyword evidence="2" id="KW-1133">Transmembrane helix</keyword>
<feature type="transmembrane region" description="Helical" evidence="2">
    <location>
        <begin position="40"/>
        <end position="63"/>
    </location>
</feature>
<feature type="region of interest" description="Disordered" evidence="1">
    <location>
        <begin position="1"/>
        <end position="21"/>
    </location>
</feature>
<comment type="caution">
    <text evidence="3">The sequence shown here is derived from an EMBL/GenBank/DDBJ whole genome shotgun (WGS) entry which is preliminary data.</text>
</comment>
<feature type="compositionally biased region" description="Basic and acidic residues" evidence="1">
    <location>
        <begin position="7"/>
        <end position="21"/>
    </location>
</feature>
<evidence type="ECO:0000313" key="3">
    <source>
        <dbReference type="EMBL" id="OUN42623.1"/>
    </source>
</evidence>
<reference evidence="4" key="1">
    <citation type="submission" date="2017-04" db="EMBL/GenBank/DDBJ databases">
        <title>Function of individual gut microbiota members based on whole genome sequencing of pure cultures obtained from chicken caecum.</title>
        <authorList>
            <person name="Medvecky M."/>
            <person name="Cejkova D."/>
            <person name="Polansky O."/>
            <person name="Karasova D."/>
            <person name="Kubasova T."/>
            <person name="Cizek A."/>
            <person name="Rychlik I."/>
        </authorList>
    </citation>
    <scope>NUCLEOTIDE SEQUENCE [LARGE SCALE GENOMIC DNA]</scope>
    <source>
        <strain evidence="4">An70</strain>
    </source>
</reference>
<keyword evidence="2" id="KW-0812">Transmembrane</keyword>
<dbReference type="EMBL" id="NFHO01000007">
    <property type="protein sequence ID" value="OUN42623.1"/>
    <property type="molecule type" value="Genomic_DNA"/>
</dbReference>
<keyword evidence="2" id="KW-0472">Membrane</keyword>
<evidence type="ECO:0000256" key="1">
    <source>
        <dbReference type="SAM" id="MobiDB-lite"/>
    </source>
</evidence>
<organism evidence="3 4">
    <name type="scientific">Enorma massiliensis</name>
    <dbReference type="NCBI Taxonomy" id="1472761"/>
    <lineage>
        <taxon>Bacteria</taxon>
        <taxon>Bacillati</taxon>
        <taxon>Actinomycetota</taxon>
        <taxon>Coriobacteriia</taxon>
        <taxon>Coriobacteriales</taxon>
        <taxon>Coriobacteriaceae</taxon>
        <taxon>Enorma</taxon>
    </lineage>
</organism>
<evidence type="ECO:0000256" key="2">
    <source>
        <dbReference type="SAM" id="Phobius"/>
    </source>
</evidence>
<gene>
    <name evidence="3" type="ORF">B5G21_07275</name>
</gene>
<protein>
    <submittedName>
        <fullName evidence="3">Uncharacterized protein</fullName>
    </submittedName>
</protein>
<sequence>MQGVYSEGREKPSDSSIEHPARRTKGLIIMNRIRSMATMTIALAGIASFIGAGGLGVAIYRGIATNVRQSCQVKLSQRQMCRVKLSHAVWRQLNLAHLSHSTRRLPAAACVGCRGSARDPHG</sequence>
<name>A0A1Y3U1F0_9ACTN</name>
<accession>A0A1Y3U1F0</accession>